<sequence>MYEFSKGVLRSLRRVALAATASGVIAAAGAAQASAPAAINKYTGEIIPNGSVLLVWTGDGCALPVPVGTCSPDSAQDFLAVVDVEPNSTRYGDVIWTAELPRVTLSNILPGGLIANSDAHNDPHHMLSYTSYISGGGDGLQKGRKYTFGGGVISKNVFRYDITSVRNIQKADLVVCGTQPKRSSLTDDFIVMPAPGGDHKIIYTYMGSYGYGAMGTVTEIDPGRNAPTLAGLCTPSVPAVAPLLETVGLLGCVGGTAPEDSAEPGHKGITEYPGCVSANQPRNPTNYTSYPDQRESRKRNQGVFFLGNADAGHESQPHGMGLTYDGKYLATSDYAVPASIGAAAINGALSVFCAKNQNINAGPLGICGSTYGASVRVWETSGVYNLGKTRDSLKEANVYSGNSYIRSVSAVPDGPRHEEVLFHEENEGLMAFGLAHQSHHCSGQKGWENLGDPSYDAAVTKAGVAANDASKVSSSDCKPGDADYVPHDGAFTASMCGGVLYYSPDITIRGDQPNAYGGTGPYWRPVYDVGPCSGVSYFTLSDDDRFLIQPVSGIQSPPSIDPSGSAVFDRDYPRQHSRRVLTVDVRPLLAKGKADTAETRIQCDFPPPDATRPANTSLGTAATRSNRFAGASGKFNVLKHNNEADDCPRIRGAIGQFETGPHGKGLPTTVSSNTDQVGTGYLRLVSVLDNVLNPGTLLNNITDAAGNVLDGSAIRNLLELNVDGLGVLDGLDVAGIILNGQQTGGEPSGDGGTPGSGNLNSLQNLYTHGGPHFTLYDRVGHQRTPSGEGGYLDLRPKVVNGLGLPRDQVEGQPEASGSARFAFIQYFVELQHVPGPGTGSDGDRTICLGKFDRKTGATVLDTSFTDELLGTPCLDFDSKARDGWNWPGARGAKGGAKPHAAAFERDGAALFGPGYYPAKPIDADGSQ</sequence>
<keyword evidence="4" id="KW-1185">Reference proteome</keyword>
<keyword evidence="2" id="KW-0732">Signal</keyword>
<feature type="region of interest" description="Disordered" evidence="1">
    <location>
        <begin position="551"/>
        <end position="570"/>
    </location>
</feature>
<dbReference type="Proteomes" id="UP000238220">
    <property type="component" value="Unassembled WGS sequence"/>
</dbReference>
<feature type="region of interest" description="Disordered" evidence="1">
    <location>
        <begin position="742"/>
        <end position="761"/>
    </location>
</feature>
<dbReference type="RefSeq" id="WP_104230979.1">
    <property type="nucleotide sequence ID" value="NZ_PSNW01000007.1"/>
</dbReference>
<organism evidence="3 4">
    <name type="scientific">Solimonas fluminis</name>
    <dbReference type="NCBI Taxonomy" id="2086571"/>
    <lineage>
        <taxon>Bacteria</taxon>
        <taxon>Pseudomonadati</taxon>
        <taxon>Pseudomonadota</taxon>
        <taxon>Gammaproteobacteria</taxon>
        <taxon>Nevskiales</taxon>
        <taxon>Nevskiaceae</taxon>
        <taxon>Solimonas</taxon>
    </lineage>
</organism>
<comment type="caution">
    <text evidence="3">The sequence shown here is derived from an EMBL/GenBank/DDBJ whole genome shotgun (WGS) entry which is preliminary data.</text>
</comment>
<evidence type="ECO:0000256" key="2">
    <source>
        <dbReference type="SAM" id="SignalP"/>
    </source>
</evidence>
<feature type="signal peptide" evidence="2">
    <location>
        <begin position="1"/>
        <end position="33"/>
    </location>
</feature>
<evidence type="ECO:0000256" key="1">
    <source>
        <dbReference type="SAM" id="MobiDB-lite"/>
    </source>
</evidence>
<reference evidence="3 4" key="1">
    <citation type="submission" date="2018-02" db="EMBL/GenBank/DDBJ databases">
        <title>Genome sequencing of Solimonas sp. HR-BB.</title>
        <authorList>
            <person name="Lee Y."/>
            <person name="Jeon C.O."/>
        </authorList>
    </citation>
    <scope>NUCLEOTIDE SEQUENCE [LARGE SCALE GENOMIC DNA]</scope>
    <source>
        <strain evidence="3 4">HR-BB</strain>
    </source>
</reference>
<feature type="compositionally biased region" description="Gly residues" evidence="1">
    <location>
        <begin position="742"/>
        <end position="755"/>
    </location>
</feature>
<feature type="region of interest" description="Disordered" evidence="1">
    <location>
        <begin position="259"/>
        <end position="294"/>
    </location>
</feature>
<gene>
    <name evidence="3" type="ORF">C3942_14035</name>
</gene>
<evidence type="ECO:0000313" key="3">
    <source>
        <dbReference type="EMBL" id="PPE73383.1"/>
    </source>
</evidence>
<proteinExistence type="predicted"/>
<name>A0A2S5TEG6_9GAMM</name>
<protein>
    <recommendedName>
        <fullName evidence="5">PilC beta-propeller domain-containing protein</fullName>
    </recommendedName>
</protein>
<dbReference type="OrthoDB" id="9768634at2"/>
<evidence type="ECO:0008006" key="5">
    <source>
        <dbReference type="Google" id="ProtNLM"/>
    </source>
</evidence>
<feature type="compositionally biased region" description="Polar residues" evidence="1">
    <location>
        <begin position="277"/>
        <end position="291"/>
    </location>
</feature>
<accession>A0A2S5TEG6</accession>
<evidence type="ECO:0000313" key="4">
    <source>
        <dbReference type="Proteomes" id="UP000238220"/>
    </source>
</evidence>
<dbReference type="EMBL" id="PSNW01000007">
    <property type="protein sequence ID" value="PPE73383.1"/>
    <property type="molecule type" value="Genomic_DNA"/>
</dbReference>
<feature type="chain" id="PRO_5015496806" description="PilC beta-propeller domain-containing protein" evidence="2">
    <location>
        <begin position="34"/>
        <end position="927"/>
    </location>
</feature>
<dbReference type="AlphaFoldDB" id="A0A2S5TEG6"/>